<keyword evidence="5" id="KW-0446">Lipid-binding</keyword>
<dbReference type="GO" id="GO:0008289">
    <property type="term" value="F:lipid binding"/>
    <property type="evidence" value="ECO:0007669"/>
    <property type="project" value="UniProtKB-KW"/>
</dbReference>
<evidence type="ECO:0008006" key="9">
    <source>
        <dbReference type="Google" id="ProtNLM"/>
    </source>
</evidence>
<keyword evidence="2" id="KW-0343">GTPase activation</keyword>
<dbReference type="PANTHER" id="PTHR45933:SF5">
    <property type="entry name" value="PROTEIN C2-DOMAIN ABA-RELATED 4"/>
    <property type="match status" value="1"/>
</dbReference>
<organism evidence="7 8">
    <name type="scientific">Genlisea aurea</name>
    <dbReference type="NCBI Taxonomy" id="192259"/>
    <lineage>
        <taxon>Eukaryota</taxon>
        <taxon>Viridiplantae</taxon>
        <taxon>Streptophyta</taxon>
        <taxon>Embryophyta</taxon>
        <taxon>Tracheophyta</taxon>
        <taxon>Spermatophyta</taxon>
        <taxon>Magnoliopsida</taxon>
        <taxon>eudicotyledons</taxon>
        <taxon>Gunneridae</taxon>
        <taxon>Pentapetalae</taxon>
        <taxon>asterids</taxon>
        <taxon>lamiids</taxon>
        <taxon>Lamiales</taxon>
        <taxon>Lentibulariaceae</taxon>
        <taxon>Genlisea</taxon>
    </lineage>
</organism>
<dbReference type="InterPro" id="IPR044562">
    <property type="entry name" value="CAR1-11"/>
</dbReference>
<dbReference type="Proteomes" id="UP000015453">
    <property type="component" value="Unassembled WGS sequence"/>
</dbReference>
<keyword evidence="4" id="KW-0106">Calcium</keyword>
<evidence type="ECO:0000256" key="1">
    <source>
        <dbReference type="ARBA" id="ARBA00004370"/>
    </source>
</evidence>
<dbReference type="EMBL" id="AUSU01009386">
    <property type="protein sequence ID" value="EPS58258.1"/>
    <property type="molecule type" value="Genomic_DNA"/>
</dbReference>
<dbReference type="GO" id="GO:0016020">
    <property type="term" value="C:membrane"/>
    <property type="evidence" value="ECO:0007669"/>
    <property type="project" value="UniProtKB-SubCell"/>
</dbReference>
<evidence type="ECO:0000256" key="4">
    <source>
        <dbReference type="ARBA" id="ARBA00022837"/>
    </source>
</evidence>
<evidence type="ECO:0000256" key="5">
    <source>
        <dbReference type="ARBA" id="ARBA00023121"/>
    </source>
</evidence>
<dbReference type="AlphaFoldDB" id="S8D6F5"/>
<comment type="subcellular location">
    <subcellularLocation>
        <location evidence="1">Membrane</location>
    </subcellularLocation>
</comment>
<feature type="non-terminal residue" evidence="7">
    <location>
        <position position="1"/>
    </location>
</feature>
<keyword evidence="8" id="KW-1185">Reference proteome</keyword>
<comment type="caution">
    <text evidence="7">The sequence shown here is derived from an EMBL/GenBank/DDBJ whole genome shotgun (WGS) entry which is preliminary data.</text>
</comment>
<dbReference type="OrthoDB" id="73919at2759"/>
<proteinExistence type="predicted"/>
<evidence type="ECO:0000256" key="6">
    <source>
        <dbReference type="ARBA" id="ARBA00023136"/>
    </source>
</evidence>
<reference evidence="7 8" key="1">
    <citation type="journal article" date="2013" name="BMC Genomics">
        <title>The miniature genome of a carnivorous plant Genlisea aurea contains a low number of genes and short non-coding sequences.</title>
        <authorList>
            <person name="Leushkin E.V."/>
            <person name="Sutormin R.A."/>
            <person name="Nabieva E.R."/>
            <person name="Penin A.A."/>
            <person name="Kondrashov A.S."/>
            <person name="Logacheva M.D."/>
        </authorList>
    </citation>
    <scope>NUCLEOTIDE SEQUENCE [LARGE SCALE GENOMIC DNA]</scope>
</reference>
<dbReference type="GO" id="GO:0005096">
    <property type="term" value="F:GTPase activator activity"/>
    <property type="evidence" value="ECO:0007669"/>
    <property type="project" value="UniProtKB-KW"/>
</dbReference>
<dbReference type="PANTHER" id="PTHR45933">
    <property type="entry name" value="PROTEIN C2-DOMAIN ABA-RELATED 4"/>
    <property type="match status" value="1"/>
</dbReference>
<evidence type="ECO:0000256" key="2">
    <source>
        <dbReference type="ARBA" id="ARBA00022468"/>
    </source>
</evidence>
<gene>
    <name evidence="7" type="ORF">M569_16557</name>
</gene>
<evidence type="ECO:0000256" key="3">
    <source>
        <dbReference type="ARBA" id="ARBA00022723"/>
    </source>
</evidence>
<dbReference type="GO" id="GO:0046872">
    <property type="term" value="F:metal ion binding"/>
    <property type="evidence" value="ECO:0007669"/>
    <property type="project" value="UniProtKB-KW"/>
</dbReference>
<keyword evidence="3" id="KW-0479">Metal-binding</keyword>
<accession>S8D6F5</accession>
<evidence type="ECO:0000313" key="7">
    <source>
        <dbReference type="EMBL" id="EPS58258.1"/>
    </source>
</evidence>
<keyword evidence="6" id="KW-0472">Membrane</keyword>
<protein>
    <recommendedName>
        <fullName evidence="9">C2 domain-containing protein</fullName>
    </recommendedName>
</protein>
<sequence>QPSRSNCLAEETAVIWKEGRVIQDICLRLKNVERGEVELQLQWIDLPGSKGL</sequence>
<evidence type="ECO:0000313" key="8">
    <source>
        <dbReference type="Proteomes" id="UP000015453"/>
    </source>
</evidence>
<name>S8D6F5_9LAMI</name>